<dbReference type="AlphaFoldDB" id="A0A4R1Y2D9"/>
<feature type="chain" id="PRO_5020544744" evidence="1">
    <location>
        <begin position="23"/>
        <end position="109"/>
    </location>
</feature>
<keyword evidence="1" id="KW-0732">Signal</keyword>
<feature type="signal peptide" evidence="1">
    <location>
        <begin position="1"/>
        <end position="22"/>
    </location>
</feature>
<sequence length="109" mass="12204">MKKYHLSVLIFSLVMFSPISFAETNQTTPIEKSTQASKPISKRLNTGIQHSEHPQAHKPLISRDQPANSPILAENINQITPVMYEQAPHASMPLVTPPITMIFQSLQSR</sequence>
<accession>A0A4R1Y2D9</accession>
<reference evidence="2 3" key="1">
    <citation type="submission" date="2019-03" db="EMBL/GenBank/DDBJ databases">
        <title>Genomic analyses of the natural microbiome of Caenorhabditis elegans.</title>
        <authorList>
            <person name="Samuel B."/>
        </authorList>
    </citation>
    <scope>NUCLEOTIDE SEQUENCE [LARGE SCALE GENOMIC DNA]</scope>
    <source>
        <strain evidence="2 3">JUb89</strain>
    </source>
</reference>
<dbReference type="Proteomes" id="UP000294963">
    <property type="component" value="Unassembled WGS sequence"/>
</dbReference>
<dbReference type="EMBL" id="SLVJ01000003">
    <property type="protein sequence ID" value="TCM69240.1"/>
    <property type="molecule type" value="Genomic_DNA"/>
</dbReference>
<protein>
    <submittedName>
        <fullName evidence="2">Uncharacterized protein</fullName>
    </submittedName>
</protein>
<evidence type="ECO:0000313" key="3">
    <source>
        <dbReference type="Proteomes" id="UP000294963"/>
    </source>
</evidence>
<organism evidence="2 3">
    <name type="scientific">Acinetobacter calcoaceticus</name>
    <dbReference type="NCBI Taxonomy" id="471"/>
    <lineage>
        <taxon>Bacteria</taxon>
        <taxon>Pseudomonadati</taxon>
        <taxon>Pseudomonadota</taxon>
        <taxon>Gammaproteobacteria</taxon>
        <taxon>Moraxellales</taxon>
        <taxon>Moraxellaceae</taxon>
        <taxon>Acinetobacter</taxon>
        <taxon>Acinetobacter calcoaceticus/baumannii complex</taxon>
    </lineage>
</organism>
<keyword evidence="3" id="KW-1185">Reference proteome</keyword>
<name>A0A4R1Y2D9_ACICA</name>
<evidence type="ECO:0000313" key="2">
    <source>
        <dbReference type="EMBL" id="TCM69240.1"/>
    </source>
</evidence>
<evidence type="ECO:0000256" key="1">
    <source>
        <dbReference type="SAM" id="SignalP"/>
    </source>
</evidence>
<gene>
    <name evidence="2" type="ORF">EC844_103187</name>
</gene>
<comment type="caution">
    <text evidence="2">The sequence shown here is derived from an EMBL/GenBank/DDBJ whole genome shotgun (WGS) entry which is preliminary data.</text>
</comment>
<proteinExistence type="predicted"/>